<dbReference type="Pfam" id="PF13441">
    <property type="entry name" value="Gly-zipper_YMGG"/>
    <property type="match status" value="1"/>
</dbReference>
<evidence type="ECO:0000313" key="5">
    <source>
        <dbReference type="Proteomes" id="UP000322822"/>
    </source>
</evidence>
<name>A0A5P2H5U2_9BURK</name>
<dbReference type="InterPro" id="IPR027367">
    <property type="entry name" value="Gly-zipper_YMGG"/>
</dbReference>
<sequence>MTSISILSTGVAGAAALALGLAGMAHAQGKPVAYPAKGQSAEQQASDDDACIGWAKRQTGVDPAQLAAAPPPAQAPSGQRVRGAAGGAAMGAVAGAIGGDAGKGAAAGAAVGTMAGGMQHRQQRRETEAQNAQVSAGNQQAISAYWQAWRACMSGKGYTLQ</sequence>
<evidence type="ECO:0000256" key="2">
    <source>
        <dbReference type="SAM" id="SignalP"/>
    </source>
</evidence>
<dbReference type="RefSeq" id="WP_150373399.1">
    <property type="nucleotide sequence ID" value="NZ_CP044065.1"/>
</dbReference>
<feature type="chain" id="PRO_5024977007" description="YMGG-like Gly-zipper domain-containing protein" evidence="2">
    <location>
        <begin position="28"/>
        <end position="161"/>
    </location>
</feature>
<organism evidence="4 5">
    <name type="scientific">Cupriavidus pauculus</name>
    <dbReference type="NCBI Taxonomy" id="82633"/>
    <lineage>
        <taxon>Bacteria</taxon>
        <taxon>Pseudomonadati</taxon>
        <taxon>Pseudomonadota</taxon>
        <taxon>Betaproteobacteria</taxon>
        <taxon>Burkholderiales</taxon>
        <taxon>Burkholderiaceae</taxon>
        <taxon>Cupriavidus</taxon>
    </lineage>
</organism>
<feature type="signal peptide" evidence="2">
    <location>
        <begin position="1"/>
        <end position="27"/>
    </location>
</feature>
<reference evidence="4 5" key="1">
    <citation type="submission" date="2019-09" db="EMBL/GenBank/DDBJ databases">
        <title>FDA dAtabase for Regulatory Grade micrObial Sequences (FDA-ARGOS): Supporting development and validation of Infectious Disease Dx tests.</title>
        <authorList>
            <person name="Sciortino C."/>
            <person name="Tallon L."/>
            <person name="Sadzewicz L."/>
            <person name="Vavikolanu K."/>
            <person name="Mehta A."/>
            <person name="Aluvathingal J."/>
            <person name="Nadendla S."/>
            <person name="Nandy P."/>
            <person name="Geyer C."/>
            <person name="Yan Y."/>
            <person name="Sichtig H."/>
        </authorList>
    </citation>
    <scope>NUCLEOTIDE SEQUENCE [LARGE SCALE GENOMIC DNA]</scope>
    <source>
        <strain evidence="4 5">FDAARGOS_664</strain>
    </source>
</reference>
<dbReference type="EMBL" id="CP044065">
    <property type="protein sequence ID" value="QET03286.1"/>
    <property type="molecule type" value="Genomic_DNA"/>
</dbReference>
<feature type="region of interest" description="Disordered" evidence="1">
    <location>
        <begin position="62"/>
        <end position="82"/>
    </location>
</feature>
<gene>
    <name evidence="4" type="ORF">FOB72_15315</name>
</gene>
<evidence type="ECO:0000259" key="3">
    <source>
        <dbReference type="Pfam" id="PF13441"/>
    </source>
</evidence>
<dbReference type="Proteomes" id="UP000322822">
    <property type="component" value="Chromosome 1"/>
</dbReference>
<feature type="domain" description="YMGG-like Gly-zipper" evidence="3">
    <location>
        <begin position="79"/>
        <end position="120"/>
    </location>
</feature>
<proteinExistence type="predicted"/>
<evidence type="ECO:0000256" key="1">
    <source>
        <dbReference type="SAM" id="MobiDB-lite"/>
    </source>
</evidence>
<accession>A0A5P2H5U2</accession>
<protein>
    <recommendedName>
        <fullName evidence="3">YMGG-like Gly-zipper domain-containing protein</fullName>
    </recommendedName>
</protein>
<evidence type="ECO:0000313" key="4">
    <source>
        <dbReference type="EMBL" id="QET03286.1"/>
    </source>
</evidence>
<dbReference type="AlphaFoldDB" id="A0A5P2H5U2"/>
<dbReference type="OrthoDB" id="8565211at2"/>
<keyword evidence="2" id="KW-0732">Signal</keyword>